<name>A0ACB8ZTE1_CICIN</name>
<protein>
    <submittedName>
        <fullName evidence="1">Uncharacterized protein</fullName>
    </submittedName>
</protein>
<keyword evidence="2" id="KW-1185">Reference proteome</keyword>
<gene>
    <name evidence="1" type="ORF">L2E82_45466</name>
</gene>
<proteinExistence type="predicted"/>
<evidence type="ECO:0000313" key="1">
    <source>
        <dbReference type="EMBL" id="KAI3700827.1"/>
    </source>
</evidence>
<accession>A0ACB8ZTE1</accession>
<reference evidence="2" key="1">
    <citation type="journal article" date="2022" name="Mol. Ecol. Resour.">
        <title>The genomes of chicory, endive, great burdock and yacon provide insights into Asteraceae palaeo-polyploidization history and plant inulin production.</title>
        <authorList>
            <person name="Fan W."/>
            <person name="Wang S."/>
            <person name="Wang H."/>
            <person name="Wang A."/>
            <person name="Jiang F."/>
            <person name="Liu H."/>
            <person name="Zhao H."/>
            <person name="Xu D."/>
            <person name="Zhang Y."/>
        </authorList>
    </citation>
    <scope>NUCLEOTIDE SEQUENCE [LARGE SCALE GENOMIC DNA]</scope>
    <source>
        <strain evidence="2">cv. Punajuju</strain>
    </source>
</reference>
<sequence>MYITDSRLSLDRYPAGICAENLMLRSESRQIEELVTRDRHVGRNQQKDNRSEYFHHWSRIRVPPKLSGRGFVRTNFTGFKRDQISYIPLISRQKFQNGNNRRNKIRFIHIREPRKGTILANRKTPCFHYRGRWIHCFPHCTPFKNRRPLHHCI</sequence>
<comment type="caution">
    <text evidence="1">The sequence shown here is derived from an EMBL/GenBank/DDBJ whole genome shotgun (WGS) entry which is preliminary data.</text>
</comment>
<organism evidence="1 2">
    <name type="scientific">Cichorium intybus</name>
    <name type="common">Chicory</name>
    <dbReference type="NCBI Taxonomy" id="13427"/>
    <lineage>
        <taxon>Eukaryota</taxon>
        <taxon>Viridiplantae</taxon>
        <taxon>Streptophyta</taxon>
        <taxon>Embryophyta</taxon>
        <taxon>Tracheophyta</taxon>
        <taxon>Spermatophyta</taxon>
        <taxon>Magnoliopsida</taxon>
        <taxon>eudicotyledons</taxon>
        <taxon>Gunneridae</taxon>
        <taxon>Pentapetalae</taxon>
        <taxon>asterids</taxon>
        <taxon>campanulids</taxon>
        <taxon>Asterales</taxon>
        <taxon>Asteraceae</taxon>
        <taxon>Cichorioideae</taxon>
        <taxon>Cichorieae</taxon>
        <taxon>Cichoriinae</taxon>
        <taxon>Cichorium</taxon>
    </lineage>
</organism>
<dbReference type="Proteomes" id="UP001055811">
    <property type="component" value="Linkage Group LG08"/>
</dbReference>
<reference evidence="1 2" key="2">
    <citation type="journal article" date="2022" name="Mol. Ecol. Resour.">
        <title>The genomes of chicory, endive, great burdock and yacon provide insights into Asteraceae paleo-polyploidization history and plant inulin production.</title>
        <authorList>
            <person name="Fan W."/>
            <person name="Wang S."/>
            <person name="Wang H."/>
            <person name="Wang A."/>
            <person name="Jiang F."/>
            <person name="Liu H."/>
            <person name="Zhao H."/>
            <person name="Xu D."/>
            <person name="Zhang Y."/>
        </authorList>
    </citation>
    <scope>NUCLEOTIDE SEQUENCE [LARGE SCALE GENOMIC DNA]</scope>
    <source>
        <strain evidence="2">cv. Punajuju</strain>
        <tissue evidence="1">Leaves</tissue>
    </source>
</reference>
<dbReference type="EMBL" id="CM042016">
    <property type="protein sequence ID" value="KAI3700827.1"/>
    <property type="molecule type" value="Genomic_DNA"/>
</dbReference>
<evidence type="ECO:0000313" key="2">
    <source>
        <dbReference type="Proteomes" id="UP001055811"/>
    </source>
</evidence>